<evidence type="ECO:0000313" key="2">
    <source>
        <dbReference type="Proteomes" id="UP001055247"/>
    </source>
</evidence>
<protein>
    <submittedName>
        <fullName evidence="1">Uncharacterized protein</fullName>
    </submittedName>
</protein>
<dbReference type="AlphaFoldDB" id="A0AAV4ZFA9"/>
<evidence type="ECO:0000313" key="1">
    <source>
        <dbReference type="EMBL" id="GJD86791.1"/>
    </source>
</evidence>
<reference evidence="1" key="2">
    <citation type="submission" date="2021-08" db="EMBL/GenBank/DDBJ databases">
        <authorList>
            <person name="Tani A."/>
            <person name="Ola A."/>
            <person name="Ogura Y."/>
            <person name="Katsura K."/>
            <person name="Hayashi T."/>
        </authorList>
    </citation>
    <scope>NUCLEOTIDE SEQUENCE</scope>
    <source>
        <strain evidence="1">DSM 16372</strain>
    </source>
</reference>
<dbReference type="Proteomes" id="UP001055247">
    <property type="component" value="Unassembled WGS sequence"/>
</dbReference>
<keyword evidence="2" id="KW-1185">Reference proteome</keyword>
<organism evidence="1 2">
    <name type="scientific">Methylobacterium hispanicum</name>
    <dbReference type="NCBI Taxonomy" id="270350"/>
    <lineage>
        <taxon>Bacteria</taxon>
        <taxon>Pseudomonadati</taxon>
        <taxon>Pseudomonadota</taxon>
        <taxon>Alphaproteobacteria</taxon>
        <taxon>Hyphomicrobiales</taxon>
        <taxon>Methylobacteriaceae</taxon>
        <taxon>Methylobacterium</taxon>
    </lineage>
</organism>
<sequence>MVKADLSGPVDPFRADPILSGSAAAQAASGAAPQSWRAWSIVIGSPKA</sequence>
<comment type="caution">
    <text evidence="1">The sequence shown here is derived from an EMBL/GenBank/DDBJ whole genome shotgun (WGS) entry which is preliminary data.</text>
</comment>
<reference evidence="1" key="1">
    <citation type="journal article" date="2016" name="Front. Microbiol.">
        <title>Genome Sequence of the Piezophilic, Mesophilic Sulfate-Reducing Bacterium Desulfovibrio indicus J2T.</title>
        <authorList>
            <person name="Cao J."/>
            <person name="Maignien L."/>
            <person name="Shao Z."/>
            <person name="Alain K."/>
            <person name="Jebbar M."/>
        </authorList>
    </citation>
    <scope>NUCLEOTIDE SEQUENCE</scope>
    <source>
        <strain evidence="1">DSM 16372</strain>
    </source>
</reference>
<gene>
    <name evidence="1" type="ORF">BHAOGJBA_0287</name>
</gene>
<dbReference type="EMBL" id="BPQO01000001">
    <property type="protein sequence ID" value="GJD86791.1"/>
    <property type="molecule type" value="Genomic_DNA"/>
</dbReference>
<accession>A0AAV4ZFA9</accession>
<name>A0AAV4ZFA9_9HYPH</name>
<proteinExistence type="predicted"/>